<dbReference type="PANTHER" id="PTHR48075">
    <property type="entry name" value="3-HYDROXYACYL-COA DEHYDROGENASE FAMILY PROTEIN"/>
    <property type="match status" value="1"/>
</dbReference>
<evidence type="ECO:0000256" key="1">
    <source>
        <dbReference type="ARBA" id="ARBA00005086"/>
    </source>
</evidence>
<reference evidence="6 7" key="1">
    <citation type="submission" date="2020-04" db="EMBL/GenBank/DDBJ databases">
        <authorList>
            <person name="Klaysubun C."/>
            <person name="Duangmal K."/>
            <person name="Lipun K."/>
        </authorList>
    </citation>
    <scope>NUCLEOTIDE SEQUENCE [LARGE SCALE GENOMIC DNA]</scope>
    <source>
        <strain evidence="6 7">JCM 11839</strain>
    </source>
</reference>
<comment type="similarity">
    <text evidence="2">Belongs to the 3-hydroxyacyl-CoA dehydrogenase family.</text>
</comment>
<dbReference type="EMBL" id="JAAXKY010000021">
    <property type="protein sequence ID" value="NMH77277.1"/>
    <property type="molecule type" value="Genomic_DNA"/>
</dbReference>
<keyword evidence="7" id="KW-1185">Reference proteome</keyword>
<protein>
    <submittedName>
        <fullName evidence="6">3-hydroxyacyl-CoA dehydrogenase family protein</fullName>
    </submittedName>
</protein>
<dbReference type="InterPro" id="IPR006108">
    <property type="entry name" value="3HC_DH_C"/>
</dbReference>
<evidence type="ECO:0000259" key="4">
    <source>
        <dbReference type="Pfam" id="PF00725"/>
    </source>
</evidence>
<accession>A0ABX1RA67</accession>
<dbReference type="InterPro" id="IPR006176">
    <property type="entry name" value="3-OHacyl-CoA_DH_NAD-bd"/>
</dbReference>
<dbReference type="Pfam" id="PF02737">
    <property type="entry name" value="3HCDH_N"/>
    <property type="match status" value="1"/>
</dbReference>
<gene>
    <name evidence="6" type="ORF">HF577_09260</name>
</gene>
<name>A0ABX1RA67_9PSEU</name>
<proteinExistence type="inferred from homology"/>
<evidence type="ECO:0000313" key="6">
    <source>
        <dbReference type="EMBL" id="NMH77277.1"/>
    </source>
</evidence>
<organism evidence="6 7">
    <name type="scientific">Pseudonocardia xinjiangensis</name>
    <dbReference type="NCBI Taxonomy" id="75289"/>
    <lineage>
        <taxon>Bacteria</taxon>
        <taxon>Bacillati</taxon>
        <taxon>Actinomycetota</taxon>
        <taxon>Actinomycetes</taxon>
        <taxon>Pseudonocardiales</taxon>
        <taxon>Pseudonocardiaceae</taxon>
        <taxon>Pseudonocardia</taxon>
    </lineage>
</organism>
<keyword evidence="3" id="KW-0560">Oxidoreductase</keyword>
<dbReference type="Gene3D" id="3.40.50.720">
    <property type="entry name" value="NAD(P)-binding Rossmann-like Domain"/>
    <property type="match status" value="1"/>
</dbReference>
<dbReference type="PANTHER" id="PTHR48075:SF5">
    <property type="entry name" value="3-HYDROXYBUTYRYL-COA DEHYDROGENASE"/>
    <property type="match status" value="1"/>
</dbReference>
<dbReference type="SUPFAM" id="SSF51735">
    <property type="entry name" value="NAD(P)-binding Rossmann-fold domains"/>
    <property type="match status" value="1"/>
</dbReference>
<feature type="domain" description="3-hydroxyacyl-CoA dehydrogenase NAD binding" evidence="5">
    <location>
        <begin position="11"/>
        <end position="190"/>
    </location>
</feature>
<dbReference type="PIRSF" id="PIRSF000105">
    <property type="entry name" value="HCDH"/>
    <property type="match status" value="1"/>
</dbReference>
<evidence type="ECO:0000256" key="2">
    <source>
        <dbReference type="ARBA" id="ARBA00009463"/>
    </source>
</evidence>
<comment type="caution">
    <text evidence="6">The sequence shown here is derived from an EMBL/GenBank/DDBJ whole genome shotgun (WGS) entry which is preliminary data.</text>
</comment>
<dbReference type="InterPro" id="IPR006180">
    <property type="entry name" value="3-OHacyl-CoA_DH_CS"/>
</dbReference>
<dbReference type="InterPro" id="IPR008927">
    <property type="entry name" value="6-PGluconate_DH-like_C_sf"/>
</dbReference>
<evidence type="ECO:0000259" key="5">
    <source>
        <dbReference type="Pfam" id="PF02737"/>
    </source>
</evidence>
<dbReference type="InterPro" id="IPR022694">
    <property type="entry name" value="3-OHacyl-CoA_DH"/>
</dbReference>
<evidence type="ECO:0000313" key="7">
    <source>
        <dbReference type="Proteomes" id="UP001296706"/>
    </source>
</evidence>
<dbReference type="Gene3D" id="1.10.1040.10">
    <property type="entry name" value="N-(1-d-carboxylethyl)-l-norvaline Dehydrogenase, domain 2"/>
    <property type="match status" value="1"/>
</dbReference>
<dbReference type="Proteomes" id="UP001296706">
    <property type="component" value="Unassembled WGS sequence"/>
</dbReference>
<dbReference type="Pfam" id="PF00725">
    <property type="entry name" value="3HCDH"/>
    <property type="match status" value="1"/>
</dbReference>
<dbReference type="InterPro" id="IPR036291">
    <property type="entry name" value="NAD(P)-bd_dom_sf"/>
</dbReference>
<dbReference type="SUPFAM" id="SSF48179">
    <property type="entry name" value="6-phosphogluconate dehydrogenase C-terminal domain-like"/>
    <property type="match status" value="1"/>
</dbReference>
<dbReference type="PROSITE" id="PS00067">
    <property type="entry name" value="3HCDH"/>
    <property type="match status" value="1"/>
</dbReference>
<evidence type="ECO:0000256" key="3">
    <source>
        <dbReference type="ARBA" id="ARBA00023002"/>
    </source>
</evidence>
<dbReference type="InterPro" id="IPR013328">
    <property type="entry name" value="6PGD_dom2"/>
</dbReference>
<sequence length="339" mass="35719">MSSDQVTRIRTIAVVGSGYMGGGIAQVLALSGRDVVLSDVDAAKAEAARVRLLDEARRFVDSGLFDPGSVEILEQRLRAADSIESAVADVDYVTEAVFEDRTVKADALRRISRAARADTVIGSNTSAIPIAELAESVERPERFLGVHWMNPAPFVPAIELIPTSHTSADAIAGVEAMLVEAGKAPARVADSPGFVANRLQFALYKEAVRIVDEGLATPSQIDTVVSNAFGFRLALFGPFAIGDMAGLDVYAASYGSLAAEYGERLAAPETLTATVEAGNLGIKSGRGFLDIPSEDVPALLAYRDAAYRRLSVLRRELGAAPGLEAAAAKEAAEKEEAGQ</sequence>
<comment type="pathway">
    <text evidence="1">Lipid metabolism; butanoate metabolism.</text>
</comment>
<feature type="domain" description="3-hydroxyacyl-CoA dehydrogenase C-terminal" evidence="4">
    <location>
        <begin position="193"/>
        <end position="290"/>
    </location>
</feature>